<organism evidence="2 3">
    <name type="scientific">Actinophytocola algeriensis</name>
    <dbReference type="NCBI Taxonomy" id="1768010"/>
    <lineage>
        <taxon>Bacteria</taxon>
        <taxon>Bacillati</taxon>
        <taxon>Actinomycetota</taxon>
        <taxon>Actinomycetes</taxon>
        <taxon>Pseudonocardiales</taxon>
        <taxon>Pseudonocardiaceae</taxon>
    </lineage>
</organism>
<dbReference type="InterPro" id="IPR016181">
    <property type="entry name" value="Acyl_CoA_acyltransferase"/>
</dbReference>
<dbReference type="AlphaFoldDB" id="A0A7W7Q1F9"/>
<reference evidence="2 3" key="1">
    <citation type="submission" date="2020-08" db="EMBL/GenBank/DDBJ databases">
        <title>Genomic Encyclopedia of Type Strains, Phase III (KMG-III): the genomes of soil and plant-associated and newly described type strains.</title>
        <authorList>
            <person name="Whitman W."/>
        </authorList>
    </citation>
    <scope>NUCLEOTIDE SEQUENCE [LARGE SCALE GENOMIC DNA]</scope>
    <source>
        <strain evidence="2 3">CECT 8960</strain>
    </source>
</reference>
<dbReference type="Pfam" id="PF13302">
    <property type="entry name" value="Acetyltransf_3"/>
    <property type="match status" value="1"/>
</dbReference>
<dbReference type="PROSITE" id="PS51186">
    <property type="entry name" value="GNAT"/>
    <property type="match status" value="1"/>
</dbReference>
<evidence type="ECO:0000313" key="3">
    <source>
        <dbReference type="Proteomes" id="UP000520767"/>
    </source>
</evidence>
<sequence>MEQNLTVRPIAGRDELDLFNRIPYGINDELADDLDAGRRKPEWMWVALLGDRLLARAAWWAQSGDDAPFLLDILDIDDTADTADTADGRVDVGENLLRTALAQVVPDGATPPEYIRMIPSDWRDDPTTRRGVEDRMRVVERTGATLFVERLRFGWRPGAPVPDPTGRLVFRPVRDTEEILSLMTAVLDGTLDAHSRDDLTRMSARDAAVRHFEDELAHYRTPREWWRVATLPDGDPVGFVTPARNDYNPIIGYLAVLPRHRGNGYIDDILGEGTRVLHAQDVPRIRAATDLGNIPMANAFLRAGYVNFERSINMTWH</sequence>
<dbReference type="Gene3D" id="3.40.630.30">
    <property type="match status" value="1"/>
</dbReference>
<gene>
    <name evidence="2" type="ORF">FHR82_001276</name>
</gene>
<comment type="caution">
    <text evidence="2">The sequence shown here is derived from an EMBL/GenBank/DDBJ whole genome shotgun (WGS) entry which is preliminary data.</text>
</comment>
<dbReference type="EMBL" id="JACHJQ010000002">
    <property type="protein sequence ID" value="MBB4905059.1"/>
    <property type="molecule type" value="Genomic_DNA"/>
</dbReference>
<keyword evidence="2" id="KW-0808">Transferase</keyword>
<protein>
    <submittedName>
        <fullName evidence="2">RimJ/RimL family protein N-acetyltransferase</fullName>
    </submittedName>
</protein>
<name>A0A7W7Q1F9_9PSEU</name>
<dbReference type="RefSeq" id="WP_184809357.1">
    <property type="nucleotide sequence ID" value="NZ_JACHJQ010000002.1"/>
</dbReference>
<dbReference type="SUPFAM" id="SSF55729">
    <property type="entry name" value="Acyl-CoA N-acyltransferases (Nat)"/>
    <property type="match status" value="1"/>
</dbReference>
<dbReference type="GO" id="GO:0016747">
    <property type="term" value="F:acyltransferase activity, transferring groups other than amino-acyl groups"/>
    <property type="evidence" value="ECO:0007669"/>
    <property type="project" value="InterPro"/>
</dbReference>
<evidence type="ECO:0000313" key="2">
    <source>
        <dbReference type="EMBL" id="MBB4905059.1"/>
    </source>
</evidence>
<keyword evidence="3" id="KW-1185">Reference proteome</keyword>
<accession>A0A7W7Q1F9</accession>
<dbReference type="Proteomes" id="UP000520767">
    <property type="component" value="Unassembled WGS sequence"/>
</dbReference>
<evidence type="ECO:0000259" key="1">
    <source>
        <dbReference type="PROSITE" id="PS51186"/>
    </source>
</evidence>
<dbReference type="InterPro" id="IPR000182">
    <property type="entry name" value="GNAT_dom"/>
</dbReference>
<proteinExistence type="predicted"/>
<feature type="domain" description="N-acetyltransferase" evidence="1">
    <location>
        <begin position="168"/>
        <end position="317"/>
    </location>
</feature>